<evidence type="ECO:0000313" key="1">
    <source>
        <dbReference type="EMBL" id="HHI00716.1"/>
    </source>
</evidence>
<dbReference type="Proteomes" id="UP000886217">
    <property type="component" value="Unassembled WGS sequence"/>
</dbReference>
<name>A0A7C5JXK9_THELI</name>
<protein>
    <submittedName>
        <fullName evidence="1">Uncharacterized protein</fullName>
    </submittedName>
</protein>
<reference evidence="1" key="1">
    <citation type="journal article" date="2020" name="mSystems">
        <title>Genome- and Community-Level Interaction Insights into Carbon Utilization and Element Cycling Functions of Hydrothermarchaeota in Hydrothermal Sediment.</title>
        <authorList>
            <person name="Zhou Z."/>
            <person name="Liu Y."/>
            <person name="Xu W."/>
            <person name="Pan J."/>
            <person name="Luo Z.H."/>
            <person name="Li M."/>
        </authorList>
    </citation>
    <scope>NUCLEOTIDE SEQUENCE [LARGE SCALE GENOMIC DNA]</scope>
    <source>
        <strain evidence="1">HyVt-93</strain>
    </source>
</reference>
<comment type="caution">
    <text evidence="1">The sequence shown here is derived from an EMBL/GenBank/DDBJ whole genome shotgun (WGS) entry which is preliminary data.</text>
</comment>
<gene>
    <name evidence="1" type="ORF">ENL40_04485</name>
</gene>
<sequence length="274" mass="31065">MTTMKVRFYIEGLSNDKKALERAVEEIVKSLKSETSVKVEDIRAEEVLENPEEEMLKYSSMVEAELEGSFGEIVKATMKYAPAIVEVISPAKIEIDAKGLMKILGEVSLFMGKLMEKFGGLVAYPPLDEIPKPKVGYSREEIEELIIDGKEILYRFVIETYGKDKESIEETMLKAFTYEGCRINKILVKVQEERDGRIYALVASELISPFEVLFQLTAKYAPVAISIIEPEIVDISATELQNTLTDLGGFVHELIHRPLRKKLIEKDTFKFKLS</sequence>
<dbReference type="AlphaFoldDB" id="A0A7C5JXK9"/>
<accession>A0A7C5JXK9</accession>
<proteinExistence type="predicted"/>
<dbReference type="EMBL" id="DRTU01000190">
    <property type="protein sequence ID" value="HHI00716.1"/>
    <property type="molecule type" value="Genomic_DNA"/>
</dbReference>
<organism evidence="1">
    <name type="scientific">Thermococcus litoralis</name>
    <dbReference type="NCBI Taxonomy" id="2265"/>
    <lineage>
        <taxon>Archaea</taxon>
        <taxon>Methanobacteriati</taxon>
        <taxon>Methanobacteriota</taxon>
        <taxon>Thermococci</taxon>
        <taxon>Thermococcales</taxon>
        <taxon>Thermococcaceae</taxon>
        <taxon>Thermococcus</taxon>
    </lineage>
</organism>